<evidence type="ECO:0000313" key="4">
    <source>
        <dbReference type="Proteomes" id="UP001454036"/>
    </source>
</evidence>
<feature type="domain" description="DUF4283" evidence="2">
    <location>
        <begin position="25"/>
        <end position="98"/>
    </location>
</feature>
<organism evidence="3 4">
    <name type="scientific">Lithospermum erythrorhizon</name>
    <name type="common">Purple gromwell</name>
    <name type="synonym">Lithospermum officinale var. erythrorhizon</name>
    <dbReference type="NCBI Taxonomy" id="34254"/>
    <lineage>
        <taxon>Eukaryota</taxon>
        <taxon>Viridiplantae</taxon>
        <taxon>Streptophyta</taxon>
        <taxon>Embryophyta</taxon>
        <taxon>Tracheophyta</taxon>
        <taxon>Spermatophyta</taxon>
        <taxon>Magnoliopsida</taxon>
        <taxon>eudicotyledons</taxon>
        <taxon>Gunneridae</taxon>
        <taxon>Pentapetalae</taxon>
        <taxon>asterids</taxon>
        <taxon>lamiids</taxon>
        <taxon>Boraginales</taxon>
        <taxon>Boraginaceae</taxon>
        <taxon>Boraginoideae</taxon>
        <taxon>Lithospermeae</taxon>
        <taxon>Lithospermum</taxon>
    </lineage>
</organism>
<evidence type="ECO:0000259" key="2">
    <source>
        <dbReference type="Pfam" id="PF14111"/>
    </source>
</evidence>
<sequence>MTFEYTRPNGEDVELEEDDMIPIVAKWGYCLIGCFTGRFPGSKAVYDIAASWGVRNRVIPYSKGWTIFRFNSLEDREKVVRGGPYMAWGKTLMLKVVEEGMALDDDLFLDIPLWVKFYNVPLEFWNPKGLGKIASKLGRPLYSDQITNEYSRATYARILVEVDVRHEPIYDYNVRKPNGNCYTQIVSYENFPDYCYHCKVFKHGPEACNVLKKKKDLENNKGVHVEANTVGGEDARVHEPTAQPQASKTKGKEKADEPQGATSKGEGGSTSVHPKNRGGQPFGPKNQTQGPMKAPKTWVQVIPPSLNVITTPIVPLVTRSGVGVGALGRDGDQSGESDDGNGDRLMDPAEEPCQDGDHALDVNFLCTSSEMVGHGMALYNNNLVGSPDDVITCGDSRREGPQTLSVPP</sequence>
<comment type="caution">
    <text evidence="3">The sequence shown here is derived from an EMBL/GenBank/DDBJ whole genome shotgun (WGS) entry which is preliminary data.</text>
</comment>
<feature type="region of interest" description="Disordered" evidence="1">
    <location>
        <begin position="323"/>
        <end position="353"/>
    </location>
</feature>
<proteinExistence type="predicted"/>
<name>A0AAV3QNB0_LITER</name>
<dbReference type="InterPro" id="IPR040256">
    <property type="entry name" value="At4g02000-like"/>
</dbReference>
<gene>
    <name evidence="3" type="ORF">LIER_39796</name>
</gene>
<dbReference type="PANTHER" id="PTHR31286:SF168">
    <property type="entry name" value="DUF4283 DOMAIN-CONTAINING PROTEIN"/>
    <property type="match status" value="1"/>
</dbReference>
<dbReference type="AlphaFoldDB" id="A0AAV3QNB0"/>
<feature type="region of interest" description="Disordered" evidence="1">
    <location>
        <begin position="227"/>
        <end position="294"/>
    </location>
</feature>
<dbReference type="InterPro" id="IPR025558">
    <property type="entry name" value="DUF4283"/>
</dbReference>
<accession>A0AAV3QNB0</accession>
<keyword evidence="4" id="KW-1185">Reference proteome</keyword>
<dbReference type="EMBL" id="BAABME010021892">
    <property type="protein sequence ID" value="GAA0164481.1"/>
    <property type="molecule type" value="Genomic_DNA"/>
</dbReference>
<reference evidence="3 4" key="1">
    <citation type="submission" date="2024-01" db="EMBL/GenBank/DDBJ databases">
        <title>The complete chloroplast genome sequence of Lithospermum erythrorhizon: insights into the phylogenetic relationship among Boraginaceae species and the maternal lineages of purple gromwells.</title>
        <authorList>
            <person name="Okada T."/>
            <person name="Watanabe K."/>
        </authorList>
    </citation>
    <scope>NUCLEOTIDE SEQUENCE [LARGE SCALE GENOMIC DNA]</scope>
</reference>
<protein>
    <recommendedName>
        <fullName evidence="2">DUF4283 domain-containing protein</fullName>
    </recommendedName>
</protein>
<dbReference type="Proteomes" id="UP001454036">
    <property type="component" value="Unassembled WGS sequence"/>
</dbReference>
<evidence type="ECO:0000256" key="1">
    <source>
        <dbReference type="SAM" id="MobiDB-lite"/>
    </source>
</evidence>
<dbReference type="PANTHER" id="PTHR31286">
    <property type="entry name" value="GLYCINE-RICH CELL WALL STRUCTURAL PROTEIN 1.8-LIKE"/>
    <property type="match status" value="1"/>
</dbReference>
<dbReference type="Pfam" id="PF14111">
    <property type="entry name" value="DUF4283"/>
    <property type="match status" value="1"/>
</dbReference>
<evidence type="ECO:0000313" key="3">
    <source>
        <dbReference type="EMBL" id="GAA0164481.1"/>
    </source>
</evidence>